<reference evidence="2" key="1">
    <citation type="submission" date="2022-08" db="EMBL/GenBank/DDBJ databases">
        <title>Draft genome sequencing of Roseisolibacter agri AW1220.</title>
        <authorList>
            <person name="Tobiishi Y."/>
            <person name="Tonouchi A."/>
        </authorList>
    </citation>
    <scope>NUCLEOTIDE SEQUENCE</scope>
    <source>
        <strain evidence="2">AW1220</strain>
    </source>
</reference>
<gene>
    <name evidence="2" type="ORF">rosag_24350</name>
</gene>
<name>A0AA37Q8Z9_9BACT</name>
<dbReference type="Proteomes" id="UP001161325">
    <property type="component" value="Unassembled WGS sequence"/>
</dbReference>
<sequence length="168" mass="17756">MHPHSDPAVRPAPAPRPGFAHEYAPVAEWRRPRAPRGHRMVGGAVLALLLATGAGLWAVSRRPLPPEPAGPPPTWRLDVRADGGRAPWILVFGREAGLHLVRASEIGRVATLPGRLPGRRISMMSLGKAPLAVRGDAGGAGGMRSFRAQGRVITVFHDGSGTGVRTGF</sequence>
<keyword evidence="1" id="KW-0812">Transmembrane</keyword>
<keyword evidence="1" id="KW-1133">Transmembrane helix</keyword>
<accession>A0AA37Q8Z9</accession>
<evidence type="ECO:0000313" key="2">
    <source>
        <dbReference type="EMBL" id="GLC25922.1"/>
    </source>
</evidence>
<keyword evidence="1" id="KW-0472">Membrane</keyword>
<feature type="transmembrane region" description="Helical" evidence="1">
    <location>
        <begin position="40"/>
        <end position="59"/>
    </location>
</feature>
<protein>
    <submittedName>
        <fullName evidence="2">Uncharacterized protein</fullName>
    </submittedName>
</protein>
<evidence type="ECO:0000256" key="1">
    <source>
        <dbReference type="SAM" id="Phobius"/>
    </source>
</evidence>
<dbReference type="AlphaFoldDB" id="A0AA37Q8Z9"/>
<dbReference type="RefSeq" id="WP_284350384.1">
    <property type="nucleotide sequence ID" value="NZ_BRXS01000003.1"/>
</dbReference>
<organism evidence="2 3">
    <name type="scientific">Roseisolibacter agri</name>
    <dbReference type="NCBI Taxonomy" id="2014610"/>
    <lineage>
        <taxon>Bacteria</taxon>
        <taxon>Pseudomonadati</taxon>
        <taxon>Gemmatimonadota</taxon>
        <taxon>Gemmatimonadia</taxon>
        <taxon>Gemmatimonadales</taxon>
        <taxon>Gemmatimonadaceae</taxon>
        <taxon>Roseisolibacter</taxon>
    </lineage>
</organism>
<proteinExistence type="predicted"/>
<comment type="caution">
    <text evidence="2">The sequence shown here is derived from an EMBL/GenBank/DDBJ whole genome shotgun (WGS) entry which is preliminary data.</text>
</comment>
<evidence type="ECO:0000313" key="3">
    <source>
        <dbReference type="Proteomes" id="UP001161325"/>
    </source>
</evidence>
<keyword evidence="3" id="KW-1185">Reference proteome</keyword>
<dbReference type="EMBL" id="BRXS01000003">
    <property type="protein sequence ID" value="GLC25922.1"/>
    <property type="molecule type" value="Genomic_DNA"/>
</dbReference>